<accession>A0ABM9DIN1</accession>
<sequence length="78" mass="8902">MMDCFNHLIVLCNQTIYTSHKAKRGPLCARTLPAFERAIFAEVDRLLYSAEYSAVCGRSACHSRKINRRCPRSVRLNA</sequence>
<reference evidence="1" key="1">
    <citation type="submission" date="2022-03" db="EMBL/GenBank/DDBJ databases">
        <authorList>
            <person name="Brunel B."/>
        </authorList>
    </citation>
    <scope>NUCLEOTIDE SEQUENCE</scope>
    <source>
        <strain evidence="1">STM4922sample</strain>
    </source>
</reference>
<keyword evidence="2" id="KW-1185">Reference proteome</keyword>
<dbReference type="EMBL" id="CAKXZS010000008">
    <property type="protein sequence ID" value="CAH2396433.1"/>
    <property type="molecule type" value="Genomic_DNA"/>
</dbReference>
<dbReference type="Proteomes" id="UP001152604">
    <property type="component" value="Unassembled WGS sequence"/>
</dbReference>
<evidence type="ECO:0000313" key="2">
    <source>
        <dbReference type="Proteomes" id="UP001152604"/>
    </source>
</evidence>
<protein>
    <submittedName>
        <fullName evidence="1">Uncharacterized protein</fullName>
    </submittedName>
</protein>
<comment type="caution">
    <text evidence="1">The sequence shown here is derived from an EMBL/GenBank/DDBJ whole genome shotgun (WGS) entry which is preliminary data.</text>
</comment>
<organism evidence="1 2">
    <name type="scientific">Mesorhizobium ventifaucium</name>
    <dbReference type="NCBI Taxonomy" id="666020"/>
    <lineage>
        <taxon>Bacteria</taxon>
        <taxon>Pseudomonadati</taxon>
        <taxon>Pseudomonadota</taxon>
        <taxon>Alphaproteobacteria</taxon>
        <taxon>Hyphomicrobiales</taxon>
        <taxon>Phyllobacteriaceae</taxon>
        <taxon>Mesorhizobium</taxon>
    </lineage>
</organism>
<evidence type="ECO:0000313" key="1">
    <source>
        <dbReference type="EMBL" id="CAH2396433.1"/>
    </source>
</evidence>
<proteinExistence type="predicted"/>
<gene>
    <name evidence="1" type="ORF">MES4922_160235</name>
</gene>
<name>A0ABM9DIN1_9HYPH</name>